<dbReference type="EMBL" id="HBUF01160137">
    <property type="protein sequence ID" value="CAG6649827.1"/>
    <property type="molecule type" value="Transcribed_RNA"/>
</dbReference>
<dbReference type="EMBL" id="HBUF01160136">
    <property type="protein sequence ID" value="CAG6649821.1"/>
    <property type="molecule type" value="Transcribed_RNA"/>
</dbReference>
<protein>
    <submittedName>
        <fullName evidence="1">Uncharacterized protein</fullName>
    </submittedName>
</protein>
<dbReference type="EMBL" id="HBUF01160142">
    <property type="protein sequence ID" value="CAG6649855.1"/>
    <property type="molecule type" value="Transcribed_RNA"/>
</dbReference>
<organism evidence="1">
    <name type="scientific">Cacopsylla melanoneura</name>
    <dbReference type="NCBI Taxonomy" id="428564"/>
    <lineage>
        <taxon>Eukaryota</taxon>
        <taxon>Metazoa</taxon>
        <taxon>Ecdysozoa</taxon>
        <taxon>Arthropoda</taxon>
        <taxon>Hexapoda</taxon>
        <taxon>Insecta</taxon>
        <taxon>Pterygota</taxon>
        <taxon>Neoptera</taxon>
        <taxon>Paraneoptera</taxon>
        <taxon>Hemiptera</taxon>
        <taxon>Sternorrhyncha</taxon>
        <taxon>Psylloidea</taxon>
        <taxon>Psyllidae</taxon>
        <taxon>Psyllinae</taxon>
        <taxon>Cacopsylla</taxon>
    </lineage>
</organism>
<evidence type="ECO:0000313" key="1">
    <source>
        <dbReference type="EMBL" id="CAG6649855.1"/>
    </source>
</evidence>
<dbReference type="EMBL" id="HBUF01160146">
    <property type="protein sequence ID" value="CAG6649877.1"/>
    <property type="molecule type" value="Transcribed_RNA"/>
</dbReference>
<dbReference type="EMBL" id="HBUF01160143">
    <property type="protein sequence ID" value="CAG6649861.1"/>
    <property type="molecule type" value="Transcribed_RNA"/>
</dbReference>
<accession>A0A8D8RF11</accession>
<name>A0A8D8RF11_9HEMI</name>
<dbReference type="EMBL" id="HBUF01160138">
    <property type="protein sequence ID" value="CAG6649833.1"/>
    <property type="molecule type" value="Transcribed_RNA"/>
</dbReference>
<dbReference type="AlphaFoldDB" id="A0A8D8RF11"/>
<dbReference type="EMBL" id="HBUF01160147">
    <property type="protein sequence ID" value="CAG6649883.1"/>
    <property type="molecule type" value="Transcribed_RNA"/>
</dbReference>
<dbReference type="EMBL" id="HBUF01160141">
    <property type="protein sequence ID" value="CAG6649849.1"/>
    <property type="molecule type" value="Transcribed_RNA"/>
</dbReference>
<proteinExistence type="predicted"/>
<reference evidence="1" key="1">
    <citation type="submission" date="2021-05" db="EMBL/GenBank/DDBJ databases">
        <authorList>
            <person name="Alioto T."/>
            <person name="Alioto T."/>
            <person name="Gomez Garrido J."/>
        </authorList>
    </citation>
    <scope>NUCLEOTIDE SEQUENCE</scope>
</reference>
<sequence>MFNGQIERFVQVSFRLWNIRIDLVHQFHNGVRSNLRLFTLQRTQGRPLHKRYIVPLPSHLGEQLSHLHLHQLCHFLVGCINLIDKHHNMRHTNLLGKQQVFSRLRHSTVRSSYNQNCSVHLRCSRDHVLNIISVAGTVGV</sequence>
<dbReference type="AntiFam" id="ANF00225">
    <property type="entry name" value="Shadow ORF (opposite tuf)"/>
</dbReference>